<protein>
    <submittedName>
        <fullName evidence="1">Uncharacterized protein</fullName>
    </submittedName>
</protein>
<evidence type="ECO:0000313" key="3">
    <source>
        <dbReference type="EMBL" id="MDH0963135.1"/>
    </source>
</evidence>
<evidence type="ECO:0000313" key="1">
    <source>
        <dbReference type="EMBL" id="EWF88087.1"/>
    </source>
</evidence>
<dbReference type="Proteomes" id="UP001159937">
    <property type="component" value="Unassembled WGS sequence"/>
</dbReference>
<comment type="caution">
    <text evidence="1">The sequence shown here is derived from an EMBL/GenBank/DDBJ whole genome shotgun (WGS) entry which is preliminary data.</text>
</comment>
<dbReference type="EMBL" id="LEUS01000011">
    <property type="protein sequence ID" value="KLY40267.1"/>
    <property type="molecule type" value="Genomic_DNA"/>
</dbReference>
<sequence length="84" mass="8862">MAEKEKVFLTNTTQAPIHIGAKNSEGTVITISIAPLAAVEVDGATLTIGGVKQFLDEGRLKEVSAAEAKKLNKEHDGVVDSDDE</sequence>
<evidence type="ECO:0000313" key="2">
    <source>
        <dbReference type="EMBL" id="KLY40267.1"/>
    </source>
</evidence>
<keyword evidence="6" id="KW-1185">Reference proteome</keyword>
<accession>A0A0G3PM74</accession>
<reference evidence="3" key="3">
    <citation type="submission" date="2022-09" db="EMBL/GenBank/DDBJ databases">
        <title>Intensive care unit water sources are persistently colonized with multi-drug resistant bacteria and are the site of extensive horizontal gene transfer of antibiotic resistance genes.</title>
        <authorList>
            <person name="Diorio-Toth L."/>
        </authorList>
    </citation>
    <scope>NUCLEOTIDE SEQUENCE</scope>
    <source>
        <strain evidence="3">GD03918</strain>
    </source>
</reference>
<dbReference type="RefSeq" id="WP_004113060.1">
    <property type="nucleotide sequence ID" value="NZ_CP029141.1"/>
</dbReference>
<dbReference type="EMBL" id="JAOCBF010000010">
    <property type="protein sequence ID" value="MDH0963135.1"/>
    <property type="molecule type" value="Genomic_DNA"/>
</dbReference>
<gene>
    <name evidence="1" type="ORF">L373_03268</name>
    <name evidence="3" type="ORF">N5C89_09840</name>
    <name evidence="4" type="ORF">QAB24_014165</name>
    <name evidence="2" type="ORF">SK91_01832</name>
</gene>
<dbReference type="EMBL" id="JARTTH020000001">
    <property type="protein sequence ID" value="MEC6051641.1"/>
    <property type="molecule type" value="Genomic_DNA"/>
</dbReference>
<reference evidence="2 6" key="2">
    <citation type="submission" date="2015-06" db="EMBL/GenBank/DDBJ databases">
        <title>The Genome Sequence of None.</title>
        <authorList>
            <consortium name="The Broad Institute Genomics Platform"/>
            <consortium name="The Broad Institute Genome Sequencing Center for Infectious Disease"/>
            <person name="Earl A.M."/>
            <person name="Onderdonk A.B."/>
            <person name="Kirby J."/>
            <person name="Ferraro M.J."/>
            <person name="Huang S."/>
            <person name="Spencer M."/>
            <person name="Fodor A."/>
            <person name="Hooper D."/>
            <person name="Dekker J."/>
            <person name="O'Brien T."/>
            <person name="Quan V."/>
            <person name="Gombosev A."/>
            <person name="Delaney M."/>
            <person name="DuBois A."/>
            <person name="Ernst C."/>
            <person name="Kim D.S."/>
            <person name="Rossman W."/>
            <person name="Gohs F."/>
            <person name="Petruso H."/>
            <person name="Nozar T."/>
            <person name="Mougeot F."/>
            <person name="Manson-McGuire A."/>
            <person name="Young S."/>
            <person name="Abouelleil A."/>
            <person name="Cao P."/>
            <person name="Chapman S.B."/>
            <person name="Griggs A."/>
            <person name="Priest M."/>
            <person name="Shea T."/>
            <person name="Wortman I."/>
            <person name="Wortman J.R."/>
            <person name="Nusbaum C."/>
            <person name="Birren B."/>
        </authorList>
    </citation>
    <scope>NUCLEOTIDE SEQUENCE [LARGE SCALE GENOMIC DNA]</scope>
    <source>
        <strain evidence="2 6">MGH87</strain>
    </source>
</reference>
<reference evidence="1 5" key="1">
    <citation type="submission" date="2014-01" db="EMBL/GenBank/DDBJ databases">
        <title>The Genome Sequence of Klebsiella oxytoca MGH 27.</title>
        <authorList>
            <consortium name="The Broad Institute Genomics Platform"/>
            <consortium name="The Broad Institute Genome Sequencing Center for Infectious Disease"/>
            <person name="Murphy C."/>
            <person name="Cosimi L."/>
            <person name="Cerqueira G."/>
            <person name="Feldgarden M."/>
            <person name="Earl A."/>
            <person name="Hung D."/>
            <person name="Onderdonk A.B."/>
            <person name="Ferraro M.J."/>
            <person name="Hooper D."/>
            <person name="Dekker J."/>
            <person name="O'Brien T."/>
            <person name="Huang S."/>
            <person name="Quan V."/>
            <person name="Ernst C."/>
            <person name="Delaney M."/>
            <person name="DuBois A."/>
            <person name="Kim D.S."/>
            <person name="Young S.K."/>
            <person name="Zeng Q."/>
            <person name="Gargeya S."/>
            <person name="Fitzgerald M."/>
            <person name="Abouelleil A."/>
            <person name="Alvarado L."/>
            <person name="Berlin A.M."/>
            <person name="Chapman S.B."/>
            <person name="Gainer-Dewar J."/>
            <person name="Goldberg J."/>
            <person name="Gnerre S."/>
            <person name="Griggs A."/>
            <person name="Gujja S."/>
            <person name="Hansen M."/>
            <person name="Howarth C."/>
            <person name="Imamovic A."/>
            <person name="Ireland A."/>
            <person name="Larimer J."/>
            <person name="McCowan C."/>
            <person name="Murphy C."/>
            <person name="Pearson M."/>
            <person name="Poon T.W."/>
            <person name="Priest M."/>
            <person name="Roberts A."/>
            <person name="Saif S."/>
            <person name="Shea T."/>
            <person name="Sykes S."/>
            <person name="Wortman J."/>
            <person name="Nusbaum C."/>
            <person name="Birren B."/>
        </authorList>
    </citation>
    <scope>NUCLEOTIDE SEQUENCE [LARGE SCALE GENOMIC DNA]</scope>
    <source>
        <strain evidence="1 5">MGH 27</strain>
    </source>
</reference>
<evidence type="ECO:0000313" key="6">
    <source>
        <dbReference type="Proteomes" id="UP000036305"/>
    </source>
</evidence>
<name>A0A0G3PM74_9ENTR</name>
<reference evidence="4" key="5">
    <citation type="submission" date="2024-01" db="EMBL/GenBank/DDBJ databases">
        <authorList>
            <person name="Macesic N."/>
        </authorList>
    </citation>
    <scope>NUCLEOTIDE SEQUENCE</scope>
    <source>
        <strain evidence="4">CPO078</strain>
    </source>
</reference>
<dbReference type="Proteomes" id="UP000020202">
    <property type="component" value="Unassembled WGS sequence"/>
</dbReference>
<reference evidence="4" key="4">
    <citation type="journal article" date="2023" name="Nat. Commun.">
        <title>Genomic dissection of endemic carbapenem resistance reveals metallo-beta-lactamase dissemination through clonal, plasmid and integron transfer.</title>
        <authorList>
            <person name="Macesic N."/>
            <person name="Hawkey J."/>
            <person name="Vezina B."/>
            <person name="Wisniewski J.A."/>
            <person name="Cottingham H."/>
            <person name="Blakeway L.V."/>
            <person name="Harshegyi T."/>
            <person name="Pragastis K."/>
            <person name="Badoordeen G.Z."/>
            <person name="Dennison A."/>
            <person name="Spelman D.W."/>
            <person name="Jenney A.W.J."/>
            <person name="Peleg A.Y."/>
        </authorList>
    </citation>
    <scope>NUCLEOTIDE SEQUENCE</scope>
    <source>
        <strain evidence="4">CPO078</strain>
    </source>
</reference>
<dbReference type="AlphaFoldDB" id="A0A0G3PM74"/>
<organism evidence="1 5">
    <name type="scientific">Klebsiella michiganensis</name>
    <dbReference type="NCBI Taxonomy" id="1134687"/>
    <lineage>
        <taxon>Bacteria</taxon>
        <taxon>Pseudomonadati</taxon>
        <taxon>Pseudomonadota</taxon>
        <taxon>Gammaproteobacteria</taxon>
        <taxon>Enterobacterales</taxon>
        <taxon>Enterobacteriaceae</taxon>
        <taxon>Klebsiella/Raoultella group</taxon>
        <taxon>Klebsiella</taxon>
    </lineage>
</organism>
<dbReference type="Proteomes" id="UP000036305">
    <property type="component" value="Unassembled WGS sequence"/>
</dbReference>
<evidence type="ECO:0000313" key="5">
    <source>
        <dbReference type="Proteomes" id="UP000020202"/>
    </source>
</evidence>
<evidence type="ECO:0000313" key="4">
    <source>
        <dbReference type="EMBL" id="MEC6051641.1"/>
    </source>
</evidence>
<proteinExistence type="predicted"/>
<dbReference type="EMBL" id="JCNZ01000009">
    <property type="protein sequence ID" value="EWF88087.1"/>
    <property type="molecule type" value="Genomic_DNA"/>
</dbReference>
<dbReference type="Proteomes" id="UP001175817">
    <property type="component" value="Unassembled WGS sequence"/>
</dbReference>